<organism evidence="4 5">
    <name type="scientific">Antiquaquibacter soli</name>
    <dbReference type="NCBI Taxonomy" id="3064523"/>
    <lineage>
        <taxon>Bacteria</taxon>
        <taxon>Bacillati</taxon>
        <taxon>Actinomycetota</taxon>
        <taxon>Actinomycetes</taxon>
        <taxon>Micrococcales</taxon>
        <taxon>Microbacteriaceae</taxon>
        <taxon>Antiquaquibacter</taxon>
    </lineage>
</organism>
<dbReference type="PANTHER" id="PTHR43658:SF8">
    <property type="entry name" value="17-BETA-HYDROXYSTEROID DEHYDROGENASE 14-RELATED"/>
    <property type="match status" value="1"/>
</dbReference>
<proteinExistence type="inferred from homology"/>
<sequence>MRIERSVAIVTGAGSGLGRGTALELVHRGAVVVGIDLPGTEDAISRTGAVPATADVADPDAVATAVATASELGPLRILVHCAGRDGAVRLVDRDGSPGSLDAFVDVIRTNLTGTFNVLRLAAAAMSATEPVDGERGVCILTASIAAWEGQIGQAAYASSKAGVVGLTLTAARDLASRGIRVAAIAPGIFDTPMVERLPDPVRESLAASIPNPSRFGRPSEYAALAAHIIENQLINGETIRIDGALRMGPR</sequence>
<dbReference type="SMART" id="SM00822">
    <property type="entry name" value="PKS_KR"/>
    <property type="match status" value="1"/>
</dbReference>
<gene>
    <name evidence="4" type="ORF">Q5716_08975</name>
</gene>
<evidence type="ECO:0000313" key="4">
    <source>
        <dbReference type="EMBL" id="MDO7882354.1"/>
    </source>
</evidence>
<dbReference type="EMBL" id="JAUQUB010000001">
    <property type="protein sequence ID" value="MDO7882354.1"/>
    <property type="molecule type" value="Genomic_DNA"/>
</dbReference>
<protein>
    <submittedName>
        <fullName evidence="4">SDR family NAD(P)-dependent oxidoreductase</fullName>
    </submittedName>
</protein>
<comment type="similarity">
    <text evidence="1">Belongs to the short-chain dehydrogenases/reductases (SDR) family.</text>
</comment>
<feature type="domain" description="Ketoreductase" evidence="3">
    <location>
        <begin position="6"/>
        <end position="187"/>
    </location>
</feature>
<dbReference type="InterPro" id="IPR002347">
    <property type="entry name" value="SDR_fam"/>
</dbReference>
<dbReference type="PROSITE" id="PS00061">
    <property type="entry name" value="ADH_SHORT"/>
    <property type="match status" value="1"/>
</dbReference>
<dbReference type="InterPro" id="IPR057326">
    <property type="entry name" value="KR_dom"/>
</dbReference>
<keyword evidence="2" id="KW-0560">Oxidoreductase</keyword>
<dbReference type="InterPro" id="IPR036291">
    <property type="entry name" value="NAD(P)-bd_dom_sf"/>
</dbReference>
<dbReference type="Proteomes" id="UP001241072">
    <property type="component" value="Unassembled WGS sequence"/>
</dbReference>
<dbReference type="InterPro" id="IPR020904">
    <property type="entry name" value="Sc_DH/Rdtase_CS"/>
</dbReference>
<name>A0ABT9BP50_9MICO</name>
<dbReference type="Gene3D" id="3.40.50.720">
    <property type="entry name" value="NAD(P)-binding Rossmann-like Domain"/>
    <property type="match status" value="1"/>
</dbReference>
<dbReference type="RefSeq" id="WP_305002732.1">
    <property type="nucleotide sequence ID" value="NZ_JAUQUB010000001.1"/>
</dbReference>
<dbReference type="PRINTS" id="PR00081">
    <property type="entry name" value="GDHRDH"/>
</dbReference>
<keyword evidence="5" id="KW-1185">Reference proteome</keyword>
<evidence type="ECO:0000259" key="3">
    <source>
        <dbReference type="SMART" id="SM00822"/>
    </source>
</evidence>
<reference evidence="4 5" key="1">
    <citation type="submission" date="2023-07" db="EMBL/GenBank/DDBJ databases">
        <title>Protaetiibacter sp. nov WY-16 isolated from soil.</title>
        <authorList>
            <person name="Liu B."/>
            <person name="Wan Y."/>
        </authorList>
    </citation>
    <scope>NUCLEOTIDE SEQUENCE [LARGE SCALE GENOMIC DNA]</scope>
    <source>
        <strain evidence="4 5">WY-16</strain>
    </source>
</reference>
<evidence type="ECO:0000313" key="5">
    <source>
        <dbReference type="Proteomes" id="UP001241072"/>
    </source>
</evidence>
<dbReference type="PANTHER" id="PTHR43658">
    <property type="entry name" value="SHORT-CHAIN DEHYDROGENASE/REDUCTASE"/>
    <property type="match status" value="1"/>
</dbReference>
<accession>A0ABT9BP50</accession>
<dbReference type="SUPFAM" id="SSF51735">
    <property type="entry name" value="NAD(P)-binding Rossmann-fold domains"/>
    <property type="match status" value="1"/>
</dbReference>
<evidence type="ECO:0000256" key="1">
    <source>
        <dbReference type="ARBA" id="ARBA00006484"/>
    </source>
</evidence>
<dbReference type="Pfam" id="PF00106">
    <property type="entry name" value="adh_short"/>
    <property type="match status" value="1"/>
</dbReference>
<comment type="caution">
    <text evidence="4">The sequence shown here is derived from an EMBL/GenBank/DDBJ whole genome shotgun (WGS) entry which is preliminary data.</text>
</comment>
<evidence type="ECO:0000256" key="2">
    <source>
        <dbReference type="ARBA" id="ARBA00023002"/>
    </source>
</evidence>